<proteinExistence type="predicted"/>
<comment type="caution">
    <text evidence="2">The sequence shown here is derived from an EMBL/GenBank/DDBJ whole genome shotgun (WGS) entry which is preliminary data.</text>
</comment>
<evidence type="ECO:0000256" key="1">
    <source>
        <dbReference type="ARBA" id="ARBA00023002"/>
    </source>
</evidence>
<evidence type="ECO:0000313" key="2">
    <source>
        <dbReference type="EMBL" id="MBO0664285.1"/>
    </source>
</evidence>
<protein>
    <submittedName>
        <fullName evidence="2">DUF4243 domain-containing protein</fullName>
    </submittedName>
</protein>
<reference evidence="2" key="1">
    <citation type="submission" date="2021-03" db="EMBL/GenBank/DDBJ databases">
        <title>Whole genome sequence of Jiella sp. CQZ9-1.</title>
        <authorList>
            <person name="Tuo L."/>
        </authorList>
    </citation>
    <scope>NUCLEOTIDE SEQUENCE</scope>
    <source>
        <strain evidence="2">CQZ9-1</strain>
    </source>
</reference>
<name>A0A939G1T0_9HYPH</name>
<keyword evidence="3" id="KW-1185">Reference proteome</keyword>
<dbReference type="GO" id="GO:0016491">
    <property type="term" value="F:oxidoreductase activity"/>
    <property type="evidence" value="ECO:0007669"/>
    <property type="project" value="UniProtKB-KW"/>
</dbReference>
<accession>A0A939G1T0</accession>
<dbReference type="InterPro" id="IPR025337">
    <property type="entry name" value="Questin_oxidase-like"/>
</dbReference>
<sequence>MPAFGSEFALTFANHAPMVLVAQARMGGSPAQMQRFFDFYSGYKRLLPFQDCAFDIAPDDWQAYLGERRAEGAYRRLFDAEMAALGRAALLARWLPRLAPGIGASAFHGLMRTAYGVIDDNDAEIVLGLAYWCATWLMMPARTGTAALTDDPAAVLAHAGSIPAMHGQPVHPLIWHNMRQSFGLPGFETAGDWLAINDTACARCAAASIALFAATQDFCALHAVTGMHWIRVLAPYHGATPEMVRCFWAGVAALMNEMGYPALPAPATLDRWRSLPCPDWPEIFHAACQSLDEHDLSLTFSAQQEEAVYGDPLYRRAAARRLGLIAEMTA</sequence>
<dbReference type="AlphaFoldDB" id="A0A939G1T0"/>
<organism evidence="2 3">
    <name type="scientific">Jiella flava</name>
    <dbReference type="NCBI Taxonomy" id="2816857"/>
    <lineage>
        <taxon>Bacteria</taxon>
        <taxon>Pseudomonadati</taxon>
        <taxon>Pseudomonadota</taxon>
        <taxon>Alphaproteobacteria</taxon>
        <taxon>Hyphomicrobiales</taxon>
        <taxon>Aurantimonadaceae</taxon>
        <taxon>Jiella</taxon>
    </lineage>
</organism>
<keyword evidence="1" id="KW-0560">Oxidoreductase</keyword>
<dbReference type="Pfam" id="PF14027">
    <property type="entry name" value="Questin_oxidase"/>
    <property type="match status" value="1"/>
</dbReference>
<dbReference type="PANTHER" id="PTHR35870:SF1">
    <property type="entry name" value="PROTEIN, PUTATIVE (AFU_ORTHOLOGUE AFUA_5G03330)-RELATED"/>
    <property type="match status" value="1"/>
</dbReference>
<dbReference type="EMBL" id="JAFMPP010000019">
    <property type="protein sequence ID" value="MBO0664285.1"/>
    <property type="molecule type" value="Genomic_DNA"/>
</dbReference>
<dbReference type="Proteomes" id="UP000664122">
    <property type="component" value="Unassembled WGS sequence"/>
</dbReference>
<dbReference type="PANTHER" id="PTHR35870">
    <property type="entry name" value="PROTEIN, PUTATIVE (AFU_ORTHOLOGUE AFUA_5G03330)-RELATED"/>
    <property type="match status" value="1"/>
</dbReference>
<evidence type="ECO:0000313" key="3">
    <source>
        <dbReference type="Proteomes" id="UP000664122"/>
    </source>
</evidence>
<gene>
    <name evidence="2" type="ORF">J1C48_17020</name>
</gene>